<evidence type="ECO:0000313" key="3">
    <source>
        <dbReference type="EMBL" id="SHL64683.1"/>
    </source>
</evidence>
<evidence type="ECO:0000313" key="5">
    <source>
        <dbReference type="Proteomes" id="UP000198940"/>
    </source>
</evidence>
<dbReference type="PANTHER" id="PTHR22946:SF0">
    <property type="entry name" value="DIENELACTONE HYDROLASE DOMAIN-CONTAINING PROTEIN"/>
    <property type="match status" value="1"/>
</dbReference>
<comment type="caution">
    <text evidence="3">The sequence shown here is derived from an EMBL/GenBank/DDBJ whole genome shotgun (WGS) entry which is preliminary data.</text>
</comment>
<dbReference type="RefSeq" id="WP_072882852.1">
    <property type="nucleotide sequence ID" value="NZ_FOKU01000015.1"/>
</dbReference>
<dbReference type="InterPro" id="IPR002925">
    <property type="entry name" value="Dienelactn_hydro"/>
</dbReference>
<dbReference type="EMBL" id="FRAT01000013">
    <property type="protein sequence ID" value="SHL64683.1"/>
    <property type="molecule type" value="Genomic_DNA"/>
</dbReference>
<keyword evidence="3" id="KW-0378">Hydrolase</keyword>
<dbReference type="STRING" id="1055723.SAMN05216293_3977"/>
<keyword evidence="5" id="KW-1185">Reference proteome</keyword>
<dbReference type="Gene3D" id="3.40.50.1820">
    <property type="entry name" value="alpha/beta hydrolase"/>
    <property type="match status" value="1"/>
</dbReference>
<dbReference type="Proteomes" id="UP000198940">
    <property type="component" value="Unassembled WGS sequence"/>
</dbReference>
<evidence type="ECO:0000313" key="4">
    <source>
        <dbReference type="Proteomes" id="UP000184031"/>
    </source>
</evidence>
<dbReference type="Proteomes" id="UP000184031">
    <property type="component" value="Unassembled WGS sequence"/>
</dbReference>
<gene>
    <name evidence="2" type="ORF">SAMN04487891_11547</name>
    <name evidence="3" type="ORF">SAMN05216293_3977</name>
</gene>
<dbReference type="PANTHER" id="PTHR22946">
    <property type="entry name" value="DIENELACTONE HYDROLASE DOMAIN-CONTAINING PROTEIN-RELATED"/>
    <property type="match status" value="1"/>
</dbReference>
<dbReference type="EMBL" id="FOKU01000015">
    <property type="protein sequence ID" value="SFC61782.1"/>
    <property type="molecule type" value="Genomic_DNA"/>
</dbReference>
<reference evidence="3 4" key="1">
    <citation type="submission" date="2016-11" db="EMBL/GenBank/DDBJ databases">
        <authorList>
            <person name="Varghese N."/>
            <person name="Submissions S."/>
        </authorList>
    </citation>
    <scope>NUCLEOTIDE SEQUENCE [LARGE SCALE GENOMIC DNA]</scope>
    <source>
        <strain evidence="3 4">CGMCC 1.12174</strain>
        <strain evidence="2 5">DSM 26351</strain>
    </source>
</reference>
<sequence>MIKTDKFTYSGNGQTYEGVIAHDTDFKGKRPVVMVSHTWMGQSKFEEDKATELAKMGYLAFAIDVFGKGKRAKDADQAEELMNEALADRQELLDRLLLALEKVKEHELADSTKVGIIGFCFGGKCALDLARSGVDIKASVCFHGIFDPPGLEQEGDIKAKILVLHGWEDPLAFPKDIVALGYELTERNAVWEMDIFGHTGHAFTNPNAKSPDQGMEYNALASDRSWQRMTHFFEEVFGTK</sequence>
<dbReference type="InterPro" id="IPR029058">
    <property type="entry name" value="AB_hydrolase_fold"/>
</dbReference>
<dbReference type="OrthoDB" id="9787933at2"/>
<proteinExistence type="predicted"/>
<evidence type="ECO:0000259" key="1">
    <source>
        <dbReference type="Pfam" id="PF01738"/>
    </source>
</evidence>
<dbReference type="InterPro" id="IPR050261">
    <property type="entry name" value="FrsA_esterase"/>
</dbReference>
<dbReference type="GO" id="GO:0016787">
    <property type="term" value="F:hydrolase activity"/>
    <property type="evidence" value="ECO:0007669"/>
    <property type="project" value="UniProtKB-KW"/>
</dbReference>
<accession>A0A1M7CBX4</accession>
<feature type="domain" description="Dienelactone hydrolase" evidence="1">
    <location>
        <begin position="19"/>
        <end position="236"/>
    </location>
</feature>
<protein>
    <submittedName>
        <fullName evidence="3">Dienelactone hydrolase</fullName>
    </submittedName>
</protein>
<evidence type="ECO:0000313" key="2">
    <source>
        <dbReference type="EMBL" id="SFC61782.1"/>
    </source>
</evidence>
<name>A0A1M7CBX4_9FLAO</name>
<organism evidence="3 4">
    <name type="scientific">Flagellimonas taeanensis</name>
    <dbReference type="NCBI Taxonomy" id="1005926"/>
    <lineage>
        <taxon>Bacteria</taxon>
        <taxon>Pseudomonadati</taxon>
        <taxon>Bacteroidota</taxon>
        <taxon>Flavobacteriia</taxon>
        <taxon>Flavobacteriales</taxon>
        <taxon>Flavobacteriaceae</taxon>
        <taxon>Flagellimonas</taxon>
    </lineage>
</organism>
<dbReference type="AlphaFoldDB" id="A0A1M7CBX4"/>
<dbReference type="SUPFAM" id="SSF53474">
    <property type="entry name" value="alpha/beta-Hydrolases"/>
    <property type="match status" value="1"/>
</dbReference>
<dbReference type="Pfam" id="PF01738">
    <property type="entry name" value="DLH"/>
    <property type="match status" value="1"/>
</dbReference>